<organism evidence="2 3">
    <name type="scientific">Byssothecium circinans</name>
    <dbReference type="NCBI Taxonomy" id="147558"/>
    <lineage>
        <taxon>Eukaryota</taxon>
        <taxon>Fungi</taxon>
        <taxon>Dikarya</taxon>
        <taxon>Ascomycota</taxon>
        <taxon>Pezizomycotina</taxon>
        <taxon>Dothideomycetes</taxon>
        <taxon>Pleosporomycetidae</taxon>
        <taxon>Pleosporales</taxon>
        <taxon>Massarineae</taxon>
        <taxon>Massarinaceae</taxon>
        <taxon>Byssothecium</taxon>
    </lineage>
</organism>
<proteinExistence type="predicted"/>
<name>A0A6A5TRE0_9PLEO</name>
<dbReference type="EMBL" id="ML976998">
    <property type="protein sequence ID" value="KAF1954530.1"/>
    <property type="molecule type" value="Genomic_DNA"/>
</dbReference>
<dbReference type="AlphaFoldDB" id="A0A6A5TRE0"/>
<reference evidence="2" key="1">
    <citation type="journal article" date="2020" name="Stud. Mycol.">
        <title>101 Dothideomycetes genomes: a test case for predicting lifestyles and emergence of pathogens.</title>
        <authorList>
            <person name="Haridas S."/>
            <person name="Albert R."/>
            <person name="Binder M."/>
            <person name="Bloem J."/>
            <person name="Labutti K."/>
            <person name="Salamov A."/>
            <person name="Andreopoulos B."/>
            <person name="Baker S."/>
            <person name="Barry K."/>
            <person name="Bills G."/>
            <person name="Bluhm B."/>
            <person name="Cannon C."/>
            <person name="Castanera R."/>
            <person name="Culley D."/>
            <person name="Daum C."/>
            <person name="Ezra D."/>
            <person name="Gonzalez J."/>
            <person name="Henrissat B."/>
            <person name="Kuo A."/>
            <person name="Liang C."/>
            <person name="Lipzen A."/>
            <person name="Lutzoni F."/>
            <person name="Magnuson J."/>
            <person name="Mondo S."/>
            <person name="Nolan M."/>
            <person name="Ohm R."/>
            <person name="Pangilinan J."/>
            <person name="Park H.-J."/>
            <person name="Ramirez L."/>
            <person name="Alfaro M."/>
            <person name="Sun H."/>
            <person name="Tritt A."/>
            <person name="Yoshinaga Y."/>
            <person name="Zwiers L.-H."/>
            <person name="Turgeon B."/>
            <person name="Goodwin S."/>
            <person name="Spatafora J."/>
            <person name="Crous P."/>
            <person name="Grigoriev I."/>
        </authorList>
    </citation>
    <scope>NUCLEOTIDE SEQUENCE</scope>
    <source>
        <strain evidence="2">CBS 675.92</strain>
    </source>
</reference>
<gene>
    <name evidence="2" type="ORF">CC80DRAFT_120090</name>
</gene>
<keyword evidence="3" id="KW-1185">Reference proteome</keyword>
<evidence type="ECO:0000313" key="3">
    <source>
        <dbReference type="Proteomes" id="UP000800035"/>
    </source>
</evidence>
<sequence>MLPPDRPTPRNVSCGPAPGSQSVQSSRRTRRNNIYRRECTAIWSCFPSLFDGRIQQLGEQRQDGGKPCLTHTCMLAQVGQDGRMLLDGREPCGKYYGCGRKRGSGQFPELLLDFPWFYDILHDLLDRIWMNDRTKQLLPSLPLHRLYDNDHHLG</sequence>
<feature type="region of interest" description="Disordered" evidence="1">
    <location>
        <begin position="1"/>
        <end position="29"/>
    </location>
</feature>
<accession>A0A6A5TRE0</accession>
<evidence type="ECO:0000256" key="1">
    <source>
        <dbReference type="SAM" id="MobiDB-lite"/>
    </source>
</evidence>
<evidence type="ECO:0000313" key="2">
    <source>
        <dbReference type="EMBL" id="KAF1954530.1"/>
    </source>
</evidence>
<protein>
    <submittedName>
        <fullName evidence="2">Uncharacterized protein</fullName>
    </submittedName>
</protein>
<dbReference type="Proteomes" id="UP000800035">
    <property type="component" value="Unassembled WGS sequence"/>
</dbReference>